<dbReference type="EMBL" id="ML733858">
    <property type="protein sequence ID" value="KAB8212814.1"/>
    <property type="molecule type" value="Genomic_DNA"/>
</dbReference>
<gene>
    <name evidence="1" type="ORF">BDV33DRAFT_210826</name>
</gene>
<dbReference type="Proteomes" id="UP000326799">
    <property type="component" value="Unassembled WGS sequence"/>
</dbReference>
<evidence type="ECO:0000313" key="2">
    <source>
        <dbReference type="Proteomes" id="UP000326799"/>
    </source>
</evidence>
<name>A0A5N6E7L0_9EURO</name>
<evidence type="ECO:0000313" key="1">
    <source>
        <dbReference type="EMBL" id="KAB8212814.1"/>
    </source>
</evidence>
<organism evidence="1 2">
    <name type="scientific">Aspergillus novoparasiticus</name>
    <dbReference type="NCBI Taxonomy" id="986946"/>
    <lineage>
        <taxon>Eukaryota</taxon>
        <taxon>Fungi</taxon>
        <taxon>Dikarya</taxon>
        <taxon>Ascomycota</taxon>
        <taxon>Pezizomycotina</taxon>
        <taxon>Eurotiomycetes</taxon>
        <taxon>Eurotiomycetidae</taxon>
        <taxon>Eurotiales</taxon>
        <taxon>Aspergillaceae</taxon>
        <taxon>Aspergillus</taxon>
        <taxon>Aspergillus subgen. Circumdati</taxon>
    </lineage>
</organism>
<dbReference type="AlphaFoldDB" id="A0A5N6E7L0"/>
<keyword evidence="2" id="KW-1185">Reference proteome</keyword>
<sequence>MAASRTKPAPRQLLPFQPGKERQVLCQPKKAERRWETKLRAYIDEVPTADRWSEAVTIPSPSPLNVILADNRLTVPATTLNEAFQQKATIIAKLKYYCLWTESIKENDEKFFASFMDFLFCCICHVACCLGISLHDVNSKMERISRGKPAHLMELRSGVAWQLRATGELYKTSTWLEPSTIVGKK</sequence>
<proteinExistence type="predicted"/>
<protein>
    <submittedName>
        <fullName evidence="1">Uncharacterized protein</fullName>
    </submittedName>
</protein>
<accession>A0A5N6E7L0</accession>
<reference evidence="1 2" key="1">
    <citation type="submission" date="2019-04" db="EMBL/GenBank/DDBJ databases">
        <title>Fungal friends and foes A comparative genomics study of 23 Aspergillus species from section Flavi.</title>
        <authorList>
            <consortium name="DOE Joint Genome Institute"/>
            <person name="Kjaerbolling I."/>
            <person name="Vesth T.C."/>
            <person name="Frisvad J.C."/>
            <person name="Nybo J.L."/>
            <person name="Theobald S."/>
            <person name="Kildgaard S."/>
            <person name="Petersen T.I."/>
            <person name="Kuo A."/>
            <person name="Sato A."/>
            <person name="Lyhne E.K."/>
            <person name="Kogle M.E."/>
            <person name="Wiebenga A."/>
            <person name="Kun R.S."/>
            <person name="Lubbers R.J."/>
            <person name="Makela M.R."/>
            <person name="Barry K."/>
            <person name="Chovatia M."/>
            <person name="Clum A."/>
            <person name="Daum C."/>
            <person name="Haridas S."/>
            <person name="He G."/>
            <person name="LaButti K."/>
            <person name="Lipzen A."/>
            <person name="Mondo S."/>
            <person name="Pangilinan J."/>
            <person name="Riley R."/>
            <person name="Salamov A."/>
            <person name="Simmons B.A."/>
            <person name="Magnuson J.K."/>
            <person name="Henrissat B."/>
            <person name="Mortensen U.H."/>
            <person name="Larsen T.O."/>
            <person name="De vries R.P."/>
            <person name="Grigoriev I.V."/>
            <person name="Machida M."/>
            <person name="Baker S.E."/>
            <person name="Andersen M.R."/>
        </authorList>
    </citation>
    <scope>NUCLEOTIDE SEQUENCE [LARGE SCALE GENOMIC DNA]</scope>
    <source>
        <strain evidence="1 2">CBS 126849</strain>
    </source>
</reference>